<organism evidence="2 3">
    <name type="scientific">Neptunomonas qingdaonensis</name>
    <dbReference type="NCBI Taxonomy" id="1045558"/>
    <lineage>
        <taxon>Bacteria</taxon>
        <taxon>Pseudomonadati</taxon>
        <taxon>Pseudomonadota</taxon>
        <taxon>Gammaproteobacteria</taxon>
        <taxon>Oceanospirillales</taxon>
        <taxon>Oceanospirillaceae</taxon>
        <taxon>Neptunomonas</taxon>
    </lineage>
</organism>
<reference evidence="3" key="1">
    <citation type="submission" date="2016-10" db="EMBL/GenBank/DDBJ databases">
        <authorList>
            <person name="Varghese N."/>
            <person name="Submissions S."/>
        </authorList>
    </citation>
    <scope>NUCLEOTIDE SEQUENCE [LARGE SCALE GENOMIC DNA]</scope>
    <source>
        <strain evidence="3">CGMCC 1.10971</strain>
    </source>
</reference>
<dbReference type="SUPFAM" id="SSF53850">
    <property type="entry name" value="Periplasmic binding protein-like II"/>
    <property type="match status" value="1"/>
</dbReference>
<feature type="signal peptide" evidence="1">
    <location>
        <begin position="1"/>
        <end position="22"/>
    </location>
</feature>
<name>A0A1I2NUA4_9GAMM</name>
<proteinExistence type="predicted"/>
<evidence type="ECO:0000313" key="2">
    <source>
        <dbReference type="EMBL" id="SFG07474.1"/>
    </source>
</evidence>
<dbReference type="AlphaFoldDB" id="A0A1I2NUA4"/>
<sequence length="141" mass="16128">MTHKRRTYLAVFLLMMSQLAGADSVIVHPDVKVSSLSSQELRSIFTMRSTRWPDQNAIHVFVLPDSHPLHRSFVKTQLNMFPYQLRMIWDRSVYSGAGYPPILVPSIQEMLVRVKSTQSSIGYIDDNSLPLLKGVNIIEIR</sequence>
<dbReference type="RefSeq" id="WP_198064043.1">
    <property type="nucleotide sequence ID" value="NZ_FOOU01000003.1"/>
</dbReference>
<dbReference type="EMBL" id="FOOU01000003">
    <property type="protein sequence ID" value="SFG07474.1"/>
    <property type="molecule type" value="Genomic_DNA"/>
</dbReference>
<evidence type="ECO:0000313" key="3">
    <source>
        <dbReference type="Proteomes" id="UP000198623"/>
    </source>
</evidence>
<dbReference type="STRING" id="1045558.SAMN05216175_103128"/>
<evidence type="ECO:0000256" key="1">
    <source>
        <dbReference type="SAM" id="SignalP"/>
    </source>
</evidence>
<dbReference type="Proteomes" id="UP000198623">
    <property type="component" value="Unassembled WGS sequence"/>
</dbReference>
<keyword evidence="3" id="KW-1185">Reference proteome</keyword>
<keyword evidence="1" id="KW-0732">Signal</keyword>
<dbReference type="Gene3D" id="3.40.190.10">
    <property type="entry name" value="Periplasmic binding protein-like II"/>
    <property type="match status" value="1"/>
</dbReference>
<accession>A0A1I2NUA4</accession>
<gene>
    <name evidence="2" type="ORF">SAMN05216175_103128</name>
</gene>
<protein>
    <recommendedName>
        <fullName evidence="4">PBP superfamily domain-containing protein</fullName>
    </recommendedName>
</protein>
<evidence type="ECO:0008006" key="4">
    <source>
        <dbReference type="Google" id="ProtNLM"/>
    </source>
</evidence>
<feature type="chain" id="PRO_5011767441" description="PBP superfamily domain-containing protein" evidence="1">
    <location>
        <begin position="23"/>
        <end position="141"/>
    </location>
</feature>